<dbReference type="Gene3D" id="2.20.25.240">
    <property type="match status" value="1"/>
</dbReference>
<feature type="domain" description="FLYWCH-type" evidence="5">
    <location>
        <begin position="45"/>
        <end position="103"/>
    </location>
</feature>
<feature type="region of interest" description="Disordered" evidence="4">
    <location>
        <begin position="1"/>
        <end position="30"/>
    </location>
</feature>
<dbReference type="Proteomes" id="UP001159405">
    <property type="component" value="Unassembled WGS sequence"/>
</dbReference>
<reference evidence="6 7" key="1">
    <citation type="submission" date="2022-05" db="EMBL/GenBank/DDBJ databases">
        <authorList>
            <consortium name="Genoscope - CEA"/>
            <person name="William W."/>
        </authorList>
    </citation>
    <scope>NUCLEOTIDE SEQUENCE [LARGE SCALE GENOMIC DNA]</scope>
</reference>
<feature type="non-terminal residue" evidence="6">
    <location>
        <position position="1"/>
    </location>
</feature>
<feature type="compositionally biased region" description="Basic and acidic residues" evidence="4">
    <location>
        <begin position="1"/>
        <end position="20"/>
    </location>
</feature>
<dbReference type="InterPro" id="IPR007588">
    <property type="entry name" value="Znf_FLYWCH"/>
</dbReference>
<evidence type="ECO:0000256" key="2">
    <source>
        <dbReference type="ARBA" id="ARBA00022771"/>
    </source>
</evidence>
<gene>
    <name evidence="6" type="ORF">PLOB_00002321</name>
</gene>
<dbReference type="PANTHER" id="PTHR20956">
    <property type="entry name" value="HEH2P"/>
    <property type="match status" value="1"/>
</dbReference>
<evidence type="ECO:0000313" key="7">
    <source>
        <dbReference type="Proteomes" id="UP001159405"/>
    </source>
</evidence>
<protein>
    <recommendedName>
        <fullName evidence="5">FLYWCH-type domain-containing protein</fullName>
    </recommendedName>
</protein>
<sequence length="240" mass="27002">DAAEDEPSHRPILDPARDESSIAEQTPEPSTAPFALTFKVIEDSTSKGRPKLIDSRGYCYGVKRRRVNATDWICTRRPKVNPCKASIIERSGSFHLGSNAHNHAAEVGATLSASITAKVKAKAAVDIFRPASAIVAEVLLEDLKDVPCPCLPKPEYIARVANRHRQRLRPQDPTDLNFDIEEDHIPDGFLRGDIQVRRRRHFMFATNQQLQHLARAKSWYIDGTFKLCRHPFNQLMTVNA</sequence>
<comment type="caution">
    <text evidence="6">The sequence shown here is derived from an EMBL/GenBank/DDBJ whole genome shotgun (WGS) entry which is preliminary data.</text>
</comment>
<evidence type="ECO:0000259" key="5">
    <source>
        <dbReference type="Pfam" id="PF04500"/>
    </source>
</evidence>
<evidence type="ECO:0000313" key="6">
    <source>
        <dbReference type="EMBL" id="CAH3157612.1"/>
    </source>
</evidence>
<dbReference type="PANTHER" id="PTHR20956:SF12">
    <property type="entry name" value="FLYWCH-TYPE DOMAIN-CONTAINING PROTEIN"/>
    <property type="match status" value="1"/>
</dbReference>
<keyword evidence="3" id="KW-0862">Zinc</keyword>
<proteinExistence type="predicted"/>
<accession>A0ABN8Q9W4</accession>
<keyword evidence="2" id="KW-0863">Zinc-finger</keyword>
<evidence type="ECO:0000256" key="3">
    <source>
        <dbReference type="ARBA" id="ARBA00022833"/>
    </source>
</evidence>
<evidence type="ECO:0000256" key="1">
    <source>
        <dbReference type="ARBA" id="ARBA00022723"/>
    </source>
</evidence>
<keyword evidence="1" id="KW-0479">Metal-binding</keyword>
<keyword evidence="7" id="KW-1185">Reference proteome</keyword>
<dbReference type="EMBL" id="CALNXK010000108">
    <property type="protein sequence ID" value="CAH3157612.1"/>
    <property type="molecule type" value="Genomic_DNA"/>
</dbReference>
<evidence type="ECO:0000256" key="4">
    <source>
        <dbReference type="SAM" id="MobiDB-lite"/>
    </source>
</evidence>
<dbReference type="Pfam" id="PF04500">
    <property type="entry name" value="FLYWCH"/>
    <property type="match status" value="1"/>
</dbReference>
<name>A0ABN8Q9W4_9CNID</name>
<organism evidence="6 7">
    <name type="scientific">Porites lobata</name>
    <dbReference type="NCBI Taxonomy" id="104759"/>
    <lineage>
        <taxon>Eukaryota</taxon>
        <taxon>Metazoa</taxon>
        <taxon>Cnidaria</taxon>
        <taxon>Anthozoa</taxon>
        <taxon>Hexacorallia</taxon>
        <taxon>Scleractinia</taxon>
        <taxon>Fungiina</taxon>
        <taxon>Poritidae</taxon>
        <taxon>Porites</taxon>
    </lineage>
</organism>